<organism evidence="1 2">
    <name type="scientific">Mucuna pruriens</name>
    <name type="common">Velvet bean</name>
    <name type="synonym">Dolichos pruriens</name>
    <dbReference type="NCBI Taxonomy" id="157652"/>
    <lineage>
        <taxon>Eukaryota</taxon>
        <taxon>Viridiplantae</taxon>
        <taxon>Streptophyta</taxon>
        <taxon>Embryophyta</taxon>
        <taxon>Tracheophyta</taxon>
        <taxon>Spermatophyta</taxon>
        <taxon>Magnoliopsida</taxon>
        <taxon>eudicotyledons</taxon>
        <taxon>Gunneridae</taxon>
        <taxon>Pentapetalae</taxon>
        <taxon>rosids</taxon>
        <taxon>fabids</taxon>
        <taxon>Fabales</taxon>
        <taxon>Fabaceae</taxon>
        <taxon>Papilionoideae</taxon>
        <taxon>50 kb inversion clade</taxon>
        <taxon>NPAAA clade</taxon>
        <taxon>indigoferoid/millettioid clade</taxon>
        <taxon>Phaseoleae</taxon>
        <taxon>Mucuna</taxon>
    </lineage>
</organism>
<dbReference type="EMBL" id="QJKJ01002830">
    <property type="protein sequence ID" value="RDY01140.1"/>
    <property type="molecule type" value="Genomic_DNA"/>
</dbReference>
<evidence type="ECO:0000313" key="1">
    <source>
        <dbReference type="EMBL" id="RDY01140.1"/>
    </source>
</evidence>
<dbReference type="Proteomes" id="UP000257109">
    <property type="component" value="Unassembled WGS sequence"/>
</dbReference>
<evidence type="ECO:0000313" key="2">
    <source>
        <dbReference type="Proteomes" id="UP000257109"/>
    </source>
</evidence>
<dbReference type="PANTHER" id="PTHR48475">
    <property type="entry name" value="RIBONUCLEASE H"/>
    <property type="match status" value="1"/>
</dbReference>
<gene>
    <name evidence="1" type="ORF">CR513_15570</name>
</gene>
<dbReference type="OrthoDB" id="1741911at2759"/>
<dbReference type="PANTHER" id="PTHR48475:SF1">
    <property type="entry name" value="RNASE H TYPE-1 DOMAIN-CONTAINING PROTEIN"/>
    <property type="match status" value="1"/>
</dbReference>
<feature type="non-terminal residue" evidence="1">
    <location>
        <position position="442"/>
    </location>
</feature>
<name>A0A371HEC2_MUCPR</name>
<feature type="non-terminal residue" evidence="1">
    <location>
        <position position="1"/>
    </location>
</feature>
<protein>
    <submittedName>
        <fullName evidence="1">Uncharacterized protein</fullName>
    </submittedName>
</protein>
<proteinExistence type="predicted"/>
<reference evidence="1" key="1">
    <citation type="submission" date="2018-05" db="EMBL/GenBank/DDBJ databases">
        <title>Draft genome of Mucuna pruriens seed.</title>
        <authorList>
            <person name="Nnadi N.E."/>
            <person name="Vos R."/>
            <person name="Hasami M.H."/>
            <person name="Devisetty U.K."/>
            <person name="Aguiy J.C."/>
        </authorList>
    </citation>
    <scope>NUCLEOTIDE SEQUENCE [LARGE SCALE GENOMIC DNA]</scope>
    <source>
        <strain evidence="1">JCA_2017</strain>
    </source>
</reference>
<sequence length="442" mass="50310">MTIHEVGVDGKPWYRDIREYLKKDAYPLGATENDKRMLRRLAAGFFLGGVFLYKRSVDLTLLSCVEDQEAWEIMEEVHEGTFGTLIIMFFFIRLNAYQITKANYSIANPRCNRNTVIELRFWECNEVQNSENTYNIESKIQTQGLDSMIPSSTTIAMDDDDDSPLLARMLRFRSTRSRPLFILVQSAHTIRELLCLVPKGLHGFHLGRSAPRVVELLLMCSIFSLLSSVLDCVYTQHCMELVLPYLDRAFLLHLQNTTVMITRTFLACSEVEVMGRIDDPRGGEEQWGVSVTSMRAVPLLFDRILLPRLPPHLILTHTQDDSTAPRLPEGRVRMVFLASACSELQEKKGQFRLKGVTKVSLKKEDGESVSHHCCKAQFLTLADSVSSLWRFPLPIFTTYRLGPRGLVPFKQRQLLLGNEEIPSTGSSDSRIQQGIFSLLFGH</sequence>
<keyword evidence="2" id="KW-1185">Reference proteome</keyword>
<dbReference type="AlphaFoldDB" id="A0A371HEC2"/>
<accession>A0A371HEC2</accession>
<comment type="caution">
    <text evidence="1">The sequence shown here is derived from an EMBL/GenBank/DDBJ whole genome shotgun (WGS) entry which is preliminary data.</text>
</comment>